<dbReference type="STRING" id="307972.A0A2G8K1S4"/>
<dbReference type="OrthoDB" id="2461at2759"/>
<evidence type="ECO:0000256" key="4">
    <source>
        <dbReference type="ARBA" id="ARBA00023235"/>
    </source>
</evidence>
<keyword evidence="5 6" id="KW-0539">Nucleus</keyword>
<evidence type="ECO:0000256" key="5">
    <source>
        <dbReference type="ARBA" id="ARBA00023242"/>
    </source>
</evidence>
<feature type="active site" description="Proton donor" evidence="6">
    <location>
        <position position="252"/>
    </location>
</feature>
<dbReference type="InterPro" id="IPR005251">
    <property type="entry name" value="IF-M1Pi"/>
</dbReference>
<dbReference type="NCBIfam" id="TIGR00524">
    <property type="entry name" value="eIF-2B_rel"/>
    <property type="match status" value="1"/>
</dbReference>
<comment type="similarity">
    <text evidence="6">Belongs to the eIF-2B alpha/beta/delta subunits family. MtnA subfamily.</text>
</comment>
<gene>
    <name evidence="7" type="ORF">BSL78_21196</name>
</gene>
<dbReference type="PANTHER" id="PTHR43475">
    <property type="entry name" value="METHYLTHIORIBOSE-1-PHOSPHATE ISOMERASE"/>
    <property type="match status" value="1"/>
</dbReference>
<dbReference type="InterPro" id="IPR011559">
    <property type="entry name" value="Initiation_fac_2B_a/b/d"/>
</dbReference>
<evidence type="ECO:0000256" key="1">
    <source>
        <dbReference type="ARBA" id="ARBA00022490"/>
    </source>
</evidence>
<protein>
    <recommendedName>
        <fullName evidence="6">Methylthioribose-1-phosphate isomerase</fullName>
        <shortName evidence="6">M1Pi</shortName>
        <shortName evidence="6">MTR-1-P isomerase</shortName>
        <ecNumber evidence="6">5.3.1.23</ecNumber>
    </recommendedName>
    <alternativeName>
        <fullName evidence="6">S-methyl-5-thioribose-1-phosphate isomerase</fullName>
    </alternativeName>
    <alternativeName>
        <fullName evidence="6">Translation initiation factor eIF-2B subunit alpha/beta/delta-like protein</fullName>
    </alternativeName>
</protein>
<dbReference type="FunFam" id="3.40.50.10470:FF:000003">
    <property type="entry name" value="Methylthioribose-1-phosphate isomerase"/>
    <property type="match status" value="1"/>
</dbReference>
<dbReference type="GO" id="GO:0019509">
    <property type="term" value="P:L-methionine salvage from methylthioadenosine"/>
    <property type="evidence" value="ECO:0007669"/>
    <property type="project" value="UniProtKB-UniRule"/>
</dbReference>
<dbReference type="InterPro" id="IPR037171">
    <property type="entry name" value="NagB/RpiA_transferase-like"/>
</dbReference>
<dbReference type="HAMAP" id="MF_01678">
    <property type="entry name" value="Salvage_MtnA"/>
    <property type="match status" value="1"/>
</dbReference>
<dbReference type="GO" id="GO:0005634">
    <property type="term" value="C:nucleus"/>
    <property type="evidence" value="ECO:0007669"/>
    <property type="project" value="UniProtKB-SubCell"/>
</dbReference>
<feature type="site" description="Transition state stabilizer" evidence="6">
    <location>
        <position position="172"/>
    </location>
</feature>
<dbReference type="EMBL" id="MRZV01000973">
    <property type="protein sequence ID" value="PIK41961.1"/>
    <property type="molecule type" value="Genomic_DNA"/>
</dbReference>
<dbReference type="EC" id="5.3.1.23" evidence="6"/>
<comment type="caution">
    <text evidence="7">The sequence shown here is derived from an EMBL/GenBank/DDBJ whole genome shotgun (WGS) entry which is preliminary data.</text>
</comment>
<keyword evidence="3 6" id="KW-0486">Methionine biosynthesis</keyword>
<evidence type="ECO:0000256" key="6">
    <source>
        <dbReference type="HAMAP-Rule" id="MF_03119"/>
    </source>
</evidence>
<dbReference type="InterPro" id="IPR042529">
    <property type="entry name" value="IF_2B-like_C"/>
</dbReference>
<keyword evidence="1 6" id="KW-0963">Cytoplasm</keyword>
<dbReference type="NCBIfam" id="TIGR00512">
    <property type="entry name" value="salvage_mtnA"/>
    <property type="match status" value="1"/>
</dbReference>
<proteinExistence type="inferred from homology"/>
<dbReference type="GO" id="GO:0046523">
    <property type="term" value="F:S-methyl-5-thioribose-1-phosphate isomerase activity"/>
    <property type="evidence" value="ECO:0007669"/>
    <property type="project" value="UniProtKB-UniRule"/>
</dbReference>
<dbReference type="GO" id="GO:0005737">
    <property type="term" value="C:cytoplasm"/>
    <property type="evidence" value="ECO:0007669"/>
    <property type="project" value="UniProtKB-SubCell"/>
</dbReference>
<dbReference type="AlphaFoldDB" id="A0A2G8K1S4"/>
<reference evidence="7 8" key="1">
    <citation type="journal article" date="2017" name="PLoS Biol.">
        <title>The sea cucumber genome provides insights into morphological evolution and visceral regeneration.</title>
        <authorList>
            <person name="Zhang X."/>
            <person name="Sun L."/>
            <person name="Yuan J."/>
            <person name="Sun Y."/>
            <person name="Gao Y."/>
            <person name="Zhang L."/>
            <person name="Li S."/>
            <person name="Dai H."/>
            <person name="Hamel J.F."/>
            <person name="Liu C."/>
            <person name="Yu Y."/>
            <person name="Liu S."/>
            <person name="Lin W."/>
            <person name="Guo K."/>
            <person name="Jin S."/>
            <person name="Xu P."/>
            <person name="Storey K.B."/>
            <person name="Huan P."/>
            <person name="Zhang T."/>
            <person name="Zhou Y."/>
            <person name="Zhang J."/>
            <person name="Lin C."/>
            <person name="Li X."/>
            <person name="Xing L."/>
            <person name="Huo D."/>
            <person name="Sun M."/>
            <person name="Wang L."/>
            <person name="Mercier A."/>
            <person name="Li F."/>
            <person name="Yang H."/>
            <person name="Xiang J."/>
        </authorList>
    </citation>
    <scope>NUCLEOTIDE SEQUENCE [LARGE SCALE GENOMIC DNA]</scope>
    <source>
        <strain evidence="7">Shaxun</strain>
        <tissue evidence="7">Muscle</tissue>
    </source>
</reference>
<keyword evidence="8" id="KW-1185">Reference proteome</keyword>
<accession>A0A2G8K1S4</accession>
<dbReference type="Proteomes" id="UP000230750">
    <property type="component" value="Unassembled WGS sequence"/>
</dbReference>
<dbReference type="FunFam" id="1.20.120.420:FF:000003">
    <property type="entry name" value="Methylthioribose-1-phosphate isomerase"/>
    <property type="match status" value="1"/>
</dbReference>
<dbReference type="Gene3D" id="3.40.50.10470">
    <property type="entry name" value="Translation initiation factor eif-2b, domain 2"/>
    <property type="match status" value="1"/>
</dbReference>
<dbReference type="UniPathway" id="UPA00904">
    <property type="reaction ID" value="UER00874"/>
</dbReference>
<evidence type="ECO:0000313" key="8">
    <source>
        <dbReference type="Proteomes" id="UP000230750"/>
    </source>
</evidence>
<dbReference type="SUPFAM" id="SSF100950">
    <property type="entry name" value="NagB/RpiA/CoA transferase-like"/>
    <property type="match status" value="1"/>
</dbReference>
<sequence length="375" mass="41091">MFTNRKNMTLEAIRYRSRGHLEILDQLLLPLETRYERIRNVEDGWHAIKDMKVRGAPAIAITGALSLVAEMVDKEFDSLDSLLRFLQEKLDYLLTARPTAVNLKRAADDIVALAKNLSEGKNAVDDSKDRIISLIEDMLTADLDTNKRLGQHGAEHVLQHSSGQPQTVITHCNAGSLATSGYGTALGVVRALAEREKLQHVYCTETRPYNQGSRLTAYELVYDKLPGSLIADSMASYAMKEKKITAVFVGADRVVANGDTANKIGTYQLAIAAKHHGIPFYVCAPTTTVDLNLASGEQIVIEERPHKELTCLKDVQLAAPGIGCWNPAFDVTPASLITGGIVTENGVFPPDKLQDSMTADLSTKHNLKRKVANDV</sequence>
<dbReference type="InterPro" id="IPR000649">
    <property type="entry name" value="IF-2B-related"/>
</dbReference>
<dbReference type="Pfam" id="PF01008">
    <property type="entry name" value="IF-2B"/>
    <property type="match status" value="1"/>
</dbReference>
<dbReference type="Gene3D" id="1.20.120.420">
    <property type="entry name" value="translation initiation factor eif-2b, domain 1"/>
    <property type="match status" value="1"/>
</dbReference>
<comment type="subcellular location">
    <subcellularLocation>
        <location evidence="6">Cytoplasm</location>
    </subcellularLocation>
    <subcellularLocation>
        <location evidence="6">Nucleus</location>
    </subcellularLocation>
</comment>
<evidence type="ECO:0000256" key="2">
    <source>
        <dbReference type="ARBA" id="ARBA00022605"/>
    </source>
</evidence>
<comment type="pathway">
    <text evidence="6">Amino-acid biosynthesis; L-methionine biosynthesis via salvage pathway; L-methionine from S-methyl-5-thio-alpha-D-ribose 1-phosphate: step 1/6.</text>
</comment>
<dbReference type="InterPro" id="IPR027363">
    <property type="entry name" value="M1Pi_N"/>
</dbReference>
<comment type="catalytic activity">
    <reaction evidence="6">
        <text>5-(methylsulfanyl)-alpha-D-ribose 1-phosphate = 5-(methylsulfanyl)-D-ribulose 1-phosphate</text>
        <dbReference type="Rhea" id="RHEA:19989"/>
        <dbReference type="ChEBI" id="CHEBI:58533"/>
        <dbReference type="ChEBI" id="CHEBI:58548"/>
        <dbReference type="EC" id="5.3.1.23"/>
    </reaction>
</comment>
<keyword evidence="2 6" id="KW-0028">Amino-acid biosynthesis</keyword>
<organism evidence="7 8">
    <name type="scientific">Stichopus japonicus</name>
    <name type="common">Sea cucumber</name>
    <dbReference type="NCBI Taxonomy" id="307972"/>
    <lineage>
        <taxon>Eukaryota</taxon>
        <taxon>Metazoa</taxon>
        <taxon>Echinodermata</taxon>
        <taxon>Eleutherozoa</taxon>
        <taxon>Echinozoa</taxon>
        <taxon>Holothuroidea</taxon>
        <taxon>Aspidochirotacea</taxon>
        <taxon>Aspidochirotida</taxon>
        <taxon>Stichopodidae</taxon>
        <taxon>Apostichopus</taxon>
    </lineage>
</organism>
<name>A0A2G8K1S4_STIJA</name>
<dbReference type="PANTHER" id="PTHR43475:SF1">
    <property type="entry name" value="METHYLTHIORIBOSE-1-PHOSPHATE ISOMERASE"/>
    <property type="match status" value="1"/>
</dbReference>
<evidence type="ECO:0000256" key="3">
    <source>
        <dbReference type="ARBA" id="ARBA00023167"/>
    </source>
</evidence>
<dbReference type="NCBIfam" id="NF004326">
    <property type="entry name" value="PRK05720.1"/>
    <property type="match status" value="1"/>
</dbReference>
<evidence type="ECO:0000313" key="7">
    <source>
        <dbReference type="EMBL" id="PIK41961.1"/>
    </source>
</evidence>
<keyword evidence="4 6" id="KW-0413">Isomerase</keyword>
<comment type="function">
    <text evidence="6">Catalyzes the interconversion of methylthioribose-1-phosphate (MTR-1-P) into methylthioribulose-1-phosphate (MTRu-1-P).</text>
</comment>